<gene>
    <name evidence="6" type="primary">purN</name>
    <name evidence="8" type="ORF">QJT92_02910</name>
    <name evidence="9" type="ORF">SAMN05444853_12611</name>
</gene>
<keyword evidence="3 6" id="KW-0658">Purine biosynthesis</keyword>
<proteinExistence type="inferred from homology"/>
<accession>A0A1H7ZIP2</accession>
<dbReference type="AlphaFoldDB" id="A0A1H7ZIP2"/>
<dbReference type="PROSITE" id="PS00373">
    <property type="entry name" value="GART"/>
    <property type="match status" value="1"/>
</dbReference>
<dbReference type="CDD" id="cd08645">
    <property type="entry name" value="FMT_core_GART"/>
    <property type="match status" value="1"/>
</dbReference>
<comment type="similarity">
    <text evidence="4 6">Belongs to the GART family.</text>
</comment>
<dbReference type="InterPro" id="IPR036477">
    <property type="entry name" value="Formyl_transf_N_sf"/>
</dbReference>
<reference evidence="9" key="2">
    <citation type="submission" date="2016-10" db="EMBL/GenBank/DDBJ databases">
        <authorList>
            <person name="de Groot N.N."/>
        </authorList>
    </citation>
    <scope>NUCLEOTIDE SEQUENCE [LARGE SCALE GENOMIC DNA]</scope>
    <source>
        <strain evidence="9">DSM 24204</strain>
    </source>
</reference>
<dbReference type="EC" id="2.1.2.2" evidence="6"/>
<feature type="binding site" evidence="6">
    <location>
        <position position="60"/>
    </location>
    <ligand>
        <name>(6R)-10-formyltetrahydrofolate</name>
        <dbReference type="ChEBI" id="CHEBI:195366"/>
    </ligand>
</feature>
<comment type="pathway">
    <text evidence="1 6">Purine metabolism; IMP biosynthesis via de novo pathway; N(2)-formyl-N(1)-(5-phospho-D-ribosyl)glycinamide from N(1)-(5-phospho-D-ribosyl)glycinamide (10-formyl THF route): step 1/1.</text>
</comment>
<dbReference type="InterPro" id="IPR004607">
    <property type="entry name" value="GART"/>
</dbReference>
<dbReference type="Proteomes" id="UP000198883">
    <property type="component" value="Unassembled WGS sequence"/>
</dbReference>
<dbReference type="GeneID" id="83545537"/>
<reference evidence="10" key="1">
    <citation type="submission" date="2016-10" db="EMBL/GenBank/DDBJ databases">
        <authorList>
            <person name="Varghese N."/>
            <person name="Submissions S."/>
        </authorList>
    </citation>
    <scope>NUCLEOTIDE SEQUENCE [LARGE SCALE GENOMIC DNA]</scope>
    <source>
        <strain evidence="10">DSM 24204</strain>
    </source>
</reference>
<evidence type="ECO:0000313" key="11">
    <source>
        <dbReference type="Proteomes" id="UP001224812"/>
    </source>
</evidence>
<feature type="binding site" evidence="6">
    <location>
        <begin position="20"/>
        <end position="22"/>
    </location>
    <ligand>
        <name>N(1)-(5-phospho-beta-D-ribosyl)glycinamide</name>
        <dbReference type="ChEBI" id="CHEBI:143788"/>
    </ligand>
</feature>
<keyword evidence="11" id="KW-1185">Reference proteome</keyword>
<feature type="site" description="Raises pKa of active site His" evidence="6">
    <location>
        <position position="143"/>
    </location>
</feature>
<keyword evidence="2 6" id="KW-0808">Transferase</keyword>
<dbReference type="SUPFAM" id="SSF53328">
    <property type="entry name" value="Formyltransferase"/>
    <property type="match status" value="1"/>
</dbReference>
<evidence type="ECO:0000256" key="3">
    <source>
        <dbReference type="ARBA" id="ARBA00022755"/>
    </source>
</evidence>
<dbReference type="Proteomes" id="UP001224812">
    <property type="component" value="Unassembled WGS sequence"/>
</dbReference>
<dbReference type="Gene3D" id="3.40.50.170">
    <property type="entry name" value="Formyl transferase, N-terminal domain"/>
    <property type="match status" value="1"/>
</dbReference>
<dbReference type="UniPathway" id="UPA00074">
    <property type="reaction ID" value="UER00126"/>
</dbReference>
<organism evidence="9 10">
    <name type="scientific">Phocoenobacter skyensis</name>
    <dbReference type="NCBI Taxonomy" id="97481"/>
    <lineage>
        <taxon>Bacteria</taxon>
        <taxon>Pseudomonadati</taxon>
        <taxon>Pseudomonadota</taxon>
        <taxon>Gammaproteobacteria</taxon>
        <taxon>Pasteurellales</taxon>
        <taxon>Pasteurellaceae</taxon>
        <taxon>Phocoenobacter</taxon>
    </lineage>
</organism>
<dbReference type="Pfam" id="PF00551">
    <property type="entry name" value="Formyl_trans_N"/>
    <property type="match status" value="1"/>
</dbReference>
<evidence type="ECO:0000313" key="8">
    <source>
        <dbReference type="EMBL" id="MDP8084884.1"/>
    </source>
</evidence>
<feature type="domain" description="Formyl transferase N-terminal" evidence="7">
    <location>
        <begin position="11"/>
        <end position="180"/>
    </location>
</feature>
<feature type="active site" description="Proton donor" evidence="6">
    <location>
        <position position="102"/>
    </location>
</feature>
<comment type="function">
    <text evidence="6">Catalyzes the transfer of a formyl group from 10-formyltetrahydrofolate to 5-phospho-ribosyl-glycinamide (GAR), producing 5-phospho-ribosyl-N-formylglycinamide (FGAR) and tetrahydrofolate.</text>
</comment>
<evidence type="ECO:0000313" key="9">
    <source>
        <dbReference type="EMBL" id="SEM58185.1"/>
    </source>
</evidence>
<feature type="binding site" evidence="6">
    <location>
        <position position="100"/>
    </location>
    <ligand>
        <name>(6R)-10-formyltetrahydrofolate</name>
        <dbReference type="ChEBI" id="CHEBI:195366"/>
    </ligand>
</feature>
<evidence type="ECO:0000256" key="6">
    <source>
        <dbReference type="HAMAP-Rule" id="MF_01930"/>
    </source>
</evidence>
<dbReference type="InterPro" id="IPR002376">
    <property type="entry name" value="Formyl_transf_N"/>
</dbReference>
<evidence type="ECO:0000256" key="2">
    <source>
        <dbReference type="ARBA" id="ARBA00022679"/>
    </source>
</evidence>
<dbReference type="STRING" id="97481.SAMN05444853_12611"/>
<evidence type="ECO:0000256" key="1">
    <source>
        <dbReference type="ARBA" id="ARBA00005054"/>
    </source>
</evidence>
<dbReference type="InterPro" id="IPR001555">
    <property type="entry name" value="GART_AS"/>
</dbReference>
<name>A0A1H7ZIP2_9PAST</name>
<comment type="caution">
    <text evidence="6">Lacks conserved residue(s) required for the propagation of feature annotation.</text>
</comment>
<evidence type="ECO:0000256" key="5">
    <source>
        <dbReference type="ARBA" id="ARBA00047664"/>
    </source>
</evidence>
<protein>
    <recommendedName>
        <fullName evidence="6">Phosphoribosylglycinamide formyltransferase</fullName>
        <ecNumber evidence="6">2.1.2.2</ecNumber>
    </recommendedName>
    <alternativeName>
        <fullName evidence="6">5'-phosphoribosylglycinamide transformylase</fullName>
    </alternativeName>
    <alternativeName>
        <fullName evidence="6">GAR transformylase</fullName>
        <shortName evidence="6">GART</shortName>
    </alternativeName>
</protein>
<dbReference type="HAMAP" id="MF_01930">
    <property type="entry name" value="PurN"/>
    <property type="match status" value="1"/>
</dbReference>
<comment type="catalytic activity">
    <reaction evidence="5 6">
        <text>N(1)-(5-phospho-beta-D-ribosyl)glycinamide + (6R)-10-formyltetrahydrofolate = N(2)-formyl-N(1)-(5-phospho-beta-D-ribosyl)glycinamide + (6S)-5,6,7,8-tetrahydrofolate + H(+)</text>
        <dbReference type="Rhea" id="RHEA:15053"/>
        <dbReference type="ChEBI" id="CHEBI:15378"/>
        <dbReference type="ChEBI" id="CHEBI:57453"/>
        <dbReference type="ChEBI" id="CHEBI:143788"/>
        <dbReference type="ChEBI" id="CHEBI:147286"/>
        <dbReference type="ChEBI" id="CHEBI:195366"/>
        <dbReference type="EC" id="2.1.2.2"/>
    </reaction>
</comment>
<dbReference type="PANTHER" id="PTHR43369">
    <property type="entry name" value="PHOSPHORIBOSYLGLYCINAMIDE FORMYLTRANSFERASE"/>
    <property type="match status" value="1"/>
</dbReference>
<evidence type="ECO:0000259" key="7">
    <source>
        <dbReference type="Pfam" id="PF00551"/>
    </source>
</evidence>
<evidence type="ECO:0000313" key="10">
    <source>
        <dbReference type="Proteomes" id="UP000198883"/>
    </source>
</evidence>
<dbReference type="GO" id="GO:0005829">
    <property type="term" value="C:cytosol"/>
    <property type="evidence" value="ECO:0007669"/>
    <property type="project" value="TreeGrafter"/>
</dbReference>
<dbReference type="PANTHER" id="PTHR43369:SF2">
    <property type="entry name" value="PHOSPHORIBOSYLGLYCINAMIDE FORMYLTRANSFERASE"/>
    <property type="match status" value="1"/>
</dbReference>
<reference evidence="8 11" key="3">
    <citation type="journal article" date="2023" name="Front. Microbiol.">
        <title>Phylogeography and host specificity of Pasteurellaceae pathogenic to sea-farmed fish in the north-east Atlantic.</title>
        <authorList>
            <person name="Gulla S."/>
            <person name="Colquhoun D.J."/>
            <person name="Olsen A.B."/>
            <person name="Spilsberg B."/>
            <person name="Lagesen K."/>
            <person name="Aakesson C.P."/>
            <person name="Strom S."/>
            <person name="Manji F."/>
            <person name="Birkbeck T.H."/>
            <person name="Nilsen H.K."/>
        </authorList>
    </citation>
    <scope>NUCLEOTIDE SEQUENCE [LARGE SCALE GENOMIC DNA]</scope>
    <source>
        <strain evidence="8 11">VIO11850</strain>
    </source>
</reference>
<dbReference type="RefSeq" id="WP_218061375.1">
    <property type="nucleotide sequence ID" value="NZ_CP016180.1"/>
</dbReference>
<sequence>MSKITSKNSVKIAVLVSGGGSNMMQLIKHKIAIDCVIADRSCKATALAEQHHITTFQVTREDCSQQICEILATRKINLVVLAGFLSILDKDLTDCYTVINIHPSLLPKYGGLGMYGLNVHKAVFESGDTISGCTVHYVNEGIDTGDIIAQREVDISNASSVEEIAKLVLEKEWVLLPMVVKDLIKYSFT</sequence>
<dbReference type="EMBL" id="JASAVS010000004">
    <property type="protein sequence ID" value="MDP8084884.1"/>
    <property type="molecule type" value="Genomic_DNA"/>
</dbReference>
<dbReference type="GO" id="GO:0006189">
    <property type="term" value="P:'de novo' IMP biosynthetic process"/>
    <property type="evidence" value="ECO:0007669"/>
    <property type="project" value="UniProtKB-UniRule"/>
</dbReference>
<evidence type="ECO:0000256" key="4">
    <source>
        <dbReference type="ARBA" id="ARBA00038440"/>
    </source>
</evidence>
<dbReference type="EMBL" id="FOBN01000026">
    <property type="protein sequence ID" value="SEM58185.1"/>
    <property type="molecule type" value="Genomic_DNA"/>
</dbReference>
<dbReference type="GO" id="GO:0004644">
    <property type="term" value="F:phosphoribosylglycinamide formyltransferase activity"/>
    <property type="evidence" value="ECO:0007669"/>
    <property type="project" value="UniProtKB-UniRule"/>
</dbReference>